<name>A0ABU8X380_9BURK</name>
<sequence length="101" mass="11555">MFEVTDEVRAVARMELDSHPPSVGLRRLSERFKLQKIDLAWVATEVFDNMLVPDVEAIWNWDFAGNGEGHPDAELDALLSHLFVHPVGPRRRHQRWAGGIQ</sequence>
<keyword evidence="2" id="KW-1185">Reference proteome</keyword>
<protein>
    <submittedName>
        <fullName evidence="1">Uncharacterized protein</fullName>
    </submittedName>
</protein>
<reference evidence="1 2" key="1">
    <citation type="submission" date="2024-03" db="EMBL/GenBank/DDBJ databases">
        <title>Novel species of the genus Variovorax.</title>
        <authorList>
            <person name="Liu Q."/>
            <person name="Xin Y.-H."/>
        </authorList>
    </citation>
    <scope>NUCLEOTIDE SEQUENCE [LARGE SCALE GENOMIC DNA]</scope>
    <source>
        <strain evidence="1 2">KACC 18901</strain>
    </source>
</reference>
<organism evidence="1 2">
    <name type="scientific">Variovorax robiniae</name>
    <dbReference type="NCBI Taxonomy" id="1836199"/>
    <lineage>
        <taxon>Bacteria</taxon>
        <taxon>Pseudomonadati</taxon>
        <taxon>Pseudomonadota</taxon>
        <taxon>Betaproteobacteria</taxon>
        <taxon>Burkholderiales</taxon>
        <taxon>Comamonadaceae</taxon>
        <taxon>Variovorax</taxon>
    </lineage>
</organism>
<evidence type="ECO:0000313" key="2">
    <source>
        <dbReference type="Proteomes" id="UP001367030"/>
    </source>
</evidence>
<dbReference type="RefSeq" id="WP_340333552.1">
    <property type="nucleotide sequence ID" value="NZ_JBBKZS010000001.1"/>
</dbReference>
<accession>A0ABU8X380</accession>
<proteinExistence type="predicted"/>
<dbReference type="EMBL" id="JBBKZS010000001">
    <property type="protein sequence ID" value="MEJ8853463.1"/>
    <property type="molecule type" value="Genomic_DNA"/>
</dbReference>
<dbReference type="Proteomes" id="UP001367030">
    <property type="component" value="Unassembled WGS sequence"/>
</dbReference>
<gene>
    <name evidence="1" type="ORF">WKW79_02725</name>
</gene>
<evidence type="ECO:0000313" key="1">
    <source>
        <dbReference type="EMBL" id="MEJ8853463.1"/>
    </source>
</evidence>
<comment type="caution">
    <text evidence="1">The sequence shown here is derived from an EMBL/GenBank/DDBJ whole genome shotgun (WGS) entry which is preliminary data.</text>
</comment>